<dbReference type="GO" id="GO:0001867">
    <property type="term" value="P:complement activation, lectin pathway"/>
    <property type="evidence" value="ECO:0007669"/>
    <property type="project" value="TreeGrafter"/>
</dbReference>
<dbReference type="Gene3D" id="3.90.215.10">
    <property type="entry name" value="Gamma Fibrinogen, chain A, domain 1"/>
    <property type="match status" value="1"/>
</dbReference>
<evidence type="ECO:0000256" key="8">
    <source>
        <dbReference type="SAM" id="MobiDB-lite"/>
    </source>
</evidence>
<evidence type="ECO:0000256" key="7">
    <source>
        <dbReference type="ARBA" id="ARBA00023180"/>
    </source>
</evidence>
<name>A0A811XY97_NYCPR</name>
<dbReference type="InterPro" id="IPR002181">
    <property type="entry name" value="Fibrinogen_a/b/g_C_dom"/>
</dbReference>
<dbReference type="GO" id="GO:0097367">
    <property type="term" value="F:carbohydrate derivative binding"/>
    <property type="evidence" value="ECO:0007669"/>
    <property type="project" value="TreeGrafter"/>
</dbReference>
<protein>
    <submittedName>
        <fullName evidence="10">(raccoon dog) hypothetical protein</fullName>
    </submittedName>
</protein>
<evidence type="ECO:0000256" key="2">
    <source>
        <dbReference type="ARBA" id="ARBA00022525"/>
    </source>
</evidence>
<dbReference type="PANTHER" id="PTHR19143:SF433">
    <property type="entry name" value="FICOLIN-2"/>
    <property type="match status" value="1"/>
</dbReference>
<dbReference type="GO" id="GO:0005615">
    <property type="term" value="C:extracellular space"/>
    <property type="evidence" value="ECO:0007669"/>
    <property type="project" value="TreeGrafter"/>
</dbReference>
<keyword evidence="6" id="KW-0176">Collagen</keyword>
<evidence type="ECO:0000313" key="11">
    <source>
        <dbReference type="Proteomes" id="UP000645828"/>
    </source>
</evidence>
<dbReference type="Proteomes" id="UP000645828">
    <property type="component" value="Unassembled WGS sequence"/>
</dbReference>
<organism evidence="10 11">
    <name type="scientific">Nyctereutes procyonoides</name>
    <name type="common">Raccoon dog</name>
    <name type="synonym">Canis procyonoides</name>
    <dbReference type="NCBI Taxonomy" id="34880"/>
    <lineage>
        <taxon>Eukaryota</taxon>
        <taxon>Metazoa</taxon>
        <taxon>Chordata</taxon>
        <taxon>Craniata</taxon>
        <taxon>Vertebrata</taxon>
        <taxon>Euteleostomi</taxon>
        <taxon>Mammalia</taxon>
        <taxon>Eutheria</taxon>
        <taxon>Laurasiatheria</taxon>
        <taxon>Carnivora</taxon>
        <taxon>Caniformia</taxon>
        <taxon>Canidae</taxon>
        <taxon>Nyctereutes</taxon>
    </lineage>
</organism>
<comment type="subcellular location">
    <subcellularLocation>
        <location evidence="1">Secreted</location>
    </subcellularLocation>
</comment>
<dbReference type="InterPro" id="IPR036056">
    <property type="entry name" value="Fibrinogen-like_C"/>
</dbReference>
<keyword evidence="11" id="KW-1185">Reference proteome</keyword>
<keyword evidence="7" id="KW-0325">Glycoprotein</keyword>
<accession>A0A811XY97</accession>
<reference evidence="10" key="1">
    <citation type="submission" date="2020-12" db="EMBL/GenBank/DDBJ databases">
        <authorList>
            <consortium name="Molecular Ecology Group"/>
        </authorList>
    </citation>
    <scope>NUCLEOTIDE SEQUENCE</scope>
    <source>
        <strain evidence="10">TBG_1078</strain>
    </source>
</reference>
<feature type="region of interest" description="Disordered" evidence="8">
    <location>
        <begin position="87"/>
        <end position="112"/>
    </location>
</feature>
<dbReference type="GO" id="GO:0005581">
    <property type="term" value="C:collagen trimer"/>
    <property type="evidence" value="ECO:0007669"/>
    <property type="project" value="UniProtKB-KW"/>
</dbReference>
<evidence type="ECO:0000259" key="9">
    <source>
        <dbReference type="SMART" id="SM00186"/>
    </source>
</evidence>
<evidence type="ECO:0000256" key="5">
    <source>
        <dbReference type="ARBA" id="ARBA00022859"/>
    </source>
</evidence>
<dbReference type="SMART" id="SM00186">
    <property type="entry name" value="FBG"/>
    <property type="match status" value="1"/>
</dbReference>
<dbReference type="SUPFAM" id="SSF56496">
    <property type="entry name" value="Fibrinogen C-terminal domain-like"/>
    <property type="match status" value="1"/>
</dbReference>
<evidence type="ECO:0000256" key="6">
    <source>
        <dbReference type="ARBA" id="ARBA00023119"/>
    </source>
</evidence>
<dbReference type="GO" id="GO:0005102">
    <property type="term" value="F:signaling receptor binding"/>
    <property type="evidence" value="ECO:0007669"/>
    <property type="project" value="TreeGrafter"/>
</dbReference>
<dbReference type="PANTHER" id="PTHR19143">
    <property type="entry name" value="FIBRINOGEN/TENASCIN/ANGIOPOEITIN"/>
    <property type="match status" value="1"/>
</dbReference>
<dbReference type="InterPro" id="IPR050373">
    <property type="entry name" value="Fibrinogen_C-term_domain"/>
</dbReference>
<keyword evidence="5" id="KW-0391">Immunity</keyword>
<proteinExistence type="predicted"/>
<keyword evidence="4" id="KW-0732">Signal</keyword>
<dbReference type="Pfam" id="PF00147">
    <property type="entry name" value="Fibrinogen_C"/>
    <property type="match status" value="1"/>
</dbReference>
<dbReference type="InterPro" id="IPR014716">
    <property type="entry name" value="Fibrinogen_a/b/g_C_1"/>
</dbReference>
<gene>
    <name evidence="10" type="ORF">NYPRO_LOCUS1140</name>
</gene>
<dbReference type="AlphaFoldDB" id="A0A811XY97"/>
<evidence type="ECO:0000313" key="10">
    <source>
        <dbReference type="EMBL" id="CAD7667857.1"/>
    </source>
</evidence>
<keyword evidence="2" id="KW-0964">Secreted</keyword>
<evidence type="ECO:0000256" key="3">
    <source>
        <dbReference type="ARBA" id="ARBA00022588"/>
    </source>
</evidence>
<dbReference type="GO" id="GO:0003823">
    <property type="term" value="F:antigen binding"/>
    <property type="evidence" value="ECO:0007669"/>
    <property type="project" value="TreeGrafter"/>
</dbReference>
<evidence type="ECO:0000256" key="1">
    <source>
        <dbReference type="ARBA" id="ARBA00004613"/>
    </source>
</evidence>
<sequence length="256" mass="27532">MMIGCWPANQRLPWEFSAKVLDLEGSDKLTILRGCPGLPGAVGSKGDAGVDGARVVLGGPYYLGQRAHVESLGCTFVHDACVLGVPGKAGPPGPKHRQRTGSLGERDREGQSPFPRSLEIVYDLSPGWGVLGLQTNSSVNFCNWASCKQGSGSQLGEFWLGNENIHTLTTQGTSKLRVDLVDFEGKYTPFKAASRPRSDSLPSHKDCFFSTTDQDSDLRSPACGTLDVCCPTWMVSTWGGPHKSSENGINWKSQMG</sequence>
<dbReference type="EMBL" id="CAJHUB010000649">
    <property type="protein sequence ID" value="CAD7667857.1"/>
    <property type="molecule type" value="Genomic_DNA"/>
</dbReference>
<evidence type="ECO:0000256" key="4">
    <source>
        <dbReference type="ARBA" id="ARBA00022729"/>
    </source>
</evidence>
<feature type="domain" description="Fibrinogen C-terminal" evidence="9">
    <location>
        <begin position="113"/>
        <end position="255"/>
    </location>
</feature>
<comment type="caution">
    <text evidence="10">The sequence shown here is derived from an EMBL/GenBank/DDBJ whole genome shotgun (WGS) entry which is preliminary data.</text>
</comment>
<keyword evidence="3" id="KW-0399">Innate immunity</keyword>